<gene>
    <name evidence="1" type="ORF">Tco_0988255</name>
</gene>
<proteinExistence type="predicted"/>
<reference evidence="1" key="1">
    <citation type="journal article" date="2022" name="Int. J. Mol. Sci.">
        <title>Draft Genome of Tanacetum Coccineum: Genomic Comparison of Closely Related Tanacetum-Family Plants.</title>
        <authorList>
            <person name="Yamashiro T."/>
            <person name="Shiraishi A."/>
            <person name="Nakayama K."/>
            <person name="Satake H."/>
        </authorList>
    </citation>
    <scope>NUCLEOTIDE SEQUENCE</scope>
</reference>
<accession>A0ABQ5EQH7</accession>
<sequence>MINNGRRREVKYRQSQEVLVDIPERITEHGLSLENTQSSSGSSDASEGIPCIESLLAMCLVSGVSRMFGGTGSFARVVQLGTTVQLRTGRAVGHDRAVWQELNNISLV</sequence>
<evidence type="ECO:0000313" key="1">
    <source>
        <dbReference type="EMBL" id="GJT53201.1"/>
    </source>
</evidence>
<keyword evidence="2" id="KW-1185">Reference proteome</keyword>
<reference evidence="1" key="2">
    <citation type="submission" date="2022-01" db="EMBL/GenBank/DDBJ databases">
        <authorList>
            <person name="Yamashiro T."/>
            <person name="Shiraishi A."/>
            <person name="Satake H."/>
            <person name="Nakayama K."/>
        </authorList>
    </citation>
    <scope>NUCLEOTIDE SEQUENCE</scope>
</reference>
<dbReference type="EMBL" id="BQNB010016565">
    <property type="protein sequence ID" value="GJT53201.1"/>
    <property type="molecule type" value="Genomic_DNA"/>
</dbReference>
<name>A0ABQ5EQH7_9ASTR</name>
<dbReference type="Proteomes" id="UP001151760">
    <property type="component" value="Unassembled WGS sequence"/>
</dbReference>
<organism evidence="1 2">
    <name type="scientific">Tanacetum coccineum</name>
    <dbReference type="NCBI Taxonomy" id="301880"/>
    <lineage>
        <taxon>Eukaryota</taxon>
        <taxon>Viridiplantae</taxon>
        <taxon>Streptophyta</taxon>
        <taxon>Embryophyta</taxon>
        <taxon>Tracheophyta</taxon>
        <taxon>Spermatophyta</taxon>
        <taxon>Magnoliopsida</taxon>
        <taxon>eudicotyledons</taxon>
        <taxon>Gunneridae</taxon>
        <taxon>Pentapetalae</taxon>
        <taxon>asterids</taxon>
        <taxon>campanulids</taxon>
        <taxon>Asterales</taxon>
        <taxon>Asteraceae</taxon>
        <taxon>Asteroideae</taxon>
        <taxon>Anthemideae</taxon>
        <taxon>Anthemidinae</taxon>
        <taxon>Tanacetum</taxon>
    </lineage>
</organism>
<protein>
    <submittedName>
        <fullName evidence="1">Uncharacterized protein</fullName>
    </submittedName>
</protein>
<evidence type="ECO:0000313" key="2">
    <source>
        <dbReference type="Proteomes" id="UP001151760"/>
    </source>
</evidence>
<comment type="caution">
    <text evidence="1">The sequence shown here is derived from an EMBL/GenBank/DDBJ whole genome shotgun (WGS) entry which is preliminary data.</text>
</comment>